<dbReference type="InterPro" id="IPR015500">
    <property type="entry name" value="Peptidase_S8_subtilisin-rel"/>
</dbReference>
<dbReference type="Proteomes" id="UP000746690">
    <property type="component" value="Unassembled WGS sequence"/>
</dbReference>
<evidence type="ECO:0000256" key="2">
    <source>
        <dbReference type="ARBA" id="ARBA00022801"/>
    </source>
</evidence>
<evidence type="ECO:0000313" key="6">
    <source>
        <dbReference type="EMBL" id="NMH88235.1"/>
    </source>
</evidence>
<dbReference type="PRINTS" id="PR00723">
    <property type="entry name" value="SUBTILISIN"/>
</dbReference>
<dbReference type="EMBL" id="JABBHF010000006">
    <property type="protein sequence ID" value="NMH88235.1"/>
    <property type="molecule type" value="Genomic_DNA"/>
</dbReference>
<dbReference type="Pfam" id="PF00082">
    <property type="entry name" value="Peptidase_S8"/>
    <property type="match status" value="1"/>
</dbReference>
<feature type="active site" description="Charge relay system" evidence="4">
    <location>
        <position position="451"/>
    </location>
</feature>
<proteinExistence type="inferred from homology"/>
<keyword evidence="7" id="KW-1185">Reference proteome</keyword>
<evidence type="ECO:0000256" key="1">
    <source>
        <dbReference type="ARBA" id="ARBA00022670"/>
    </source>
</evidence>
<dbReference type="PROSITE" id="PS00138">
    <property type="entry name" value="SUBTILASE_SER"/>
    <property type="match status" value="1"/>
</dbReference>
<evidence type="ECO:0000313" key="7">
    <source>
        <dbReference type="Proteomes" id="UP000746690"/>
    </source>
</evidence>
<feature type="active site" description="Charge relay system" evidence="4">
    <location>
        <position position="235"/>
    </location>
</feature>
<dbReference type="RefSeq" id="WP_169673624.1">
    <property type="nucleotide sequence ID" value="NZ_JABBHF010000006.1"/>
</dbReference>
<dbReference type="PANTHER" id="PTHR42884:SF14">
    <property type="entry name" value="NEUROENDOCRINE CONVERTASE 1"/>
    <property type="match status" value="1"/>
</dbReference>
<sequence length="513" mass="56007">MKKTYKIRGKEISVEKIDSIKAIKPFLNTRTSFEKVIKEVDPYARETFETLKKNHNTEVDNLEAFANAGWVFVAPKAGVLSSSRQFDKLRDDSLESIHNVYTNETGGIFIDTNSLIIKFRPEVGKKGLKKILSDHALGIIRELKFAPNLFEVELFEGEDIIDKANEMSGIDEVIYIEPQMISYIAQRLKPSDPYYGKQWHLNNNGTNGGKLGADIKIEPAWKISQGRGVKLAIIDNGFDVQHTDINPSIYQLSAGYFLQNGYFRNSLIGFPDSNHGTFCAGMALPRINNLGIVGSANEAEFIPIACLPDQVGTQSTLARSVAYAANPNLEVSHLTPDKGADVIACSLGPNGANWTMESVLEDAINYATTYGRNGKGTPVFWAVSNGNYTINGKDGTDEVSAYEKTIAVGRSNKNDLEDGSAYGAELDFLAPGADVFSCKSGNKYGMGTGTSYAAPLAAGVGALLIGKDPNLSWLQVRDIIRKYCDKVGGVTYDASGHNPKYGYGRINAYEALK</sequence>
<keyword evidence="2 4" id="KW-0378">Hydrolase</keyword>
<evidence type="ECO:0000256" key="3">
    <source>
        <dbReference type="ARBA" id="ARBA00022825"/>
    </source>
</evidence>
<accession>A0ABX1RZ20</accession>
<comment type="caution">
    <text evidence="6">The sequence shown here is derived from an EMBL/GenBank/DDBJ whole genome shotgun (WGS) entry which is preliminary data.</text>
</comment>
<dbReference type="PROSITE" id="PS51892">
    <property type="entry name" value="SUBTILASE"/>
    <property type="match status" value="1"/>
</dbReference>
<dbReference type="SUPFAM" id="SSF52743">
    <property type="entry name" value="Subtilisin-like"/>
    <property type="match status" value="1"/>
</dbReference>
<comment type="similarity">
    <text evidence="4">Belongs to the peptidase S8 family.</text>
</comment>
<name>A0ABX1RZ20_9FLAO</name>
<dbReference type="Gene3D" id="3.40.50.200">
    <property type="entry name" value="Peptidase S8/S53 domain"/>
    <property type="match status" value="1"/>
</dbReference>
<dbReference type="InterPro" id="IPR023828">
    <property type="entry name" value="Peptidase_S8_Ser-AS"/>
</dbReference>
<dbReference type="InterPro" id="IPR036852">
    <property type="entry name" value="Peptidase_S8/S53_dom_sf"/>
</dbReference>
<organism evidence="6 7">
    <name type="scientific">Flavivirga algicola</name>
    <dbReference type="NCBI Taxonomy" id="2729136"/>
    <lineage>
        <taxon>Bacteria</taxon>
        <taxon>Pseudomonadati</taxon>
        <taxon>Bacteroidota</taxon>
        <taxon>Flavobacteriia</taxon>
        <taxon>Flavobacteriales</taxon>
        <taxon>Flavobacteriaceae</taxon>
        <taxon>Flavivirga</taxon>
    </lineage>
</organism>
<keyword evidence="3 4" id="KW-0720">Serine protease</keyword>
<dbReference type="InterPro" id="IPR000209">
    <property type="entry name" value="Peptidase_S8/S53_dom"/>
</dbReference>
<reference evidence="6 7" key="1">
    <citation type="submission" date="2020-04" db="EMBL/GenBank/DDBJ databases">
        <title>A Flavivirga sp. nov.</title>
        <authorList>
            <person name="Sun X."/>
        </authorList>
    </citation>
    <scope>NUCLEOTIDE SEQUENCE [LARGE SCALE GENOMIC DNA]</scope>
    <source>
        <strain evidence="6 7">Y03</strain>
    </source>
</reference>
<feature type="active site" description="Charge relay system" evidence="4">
    <location>
        <position position="275"/>
    </location>
</feature>
<dbReference type="PANTHER" id="PTHR42884">
    <property type="entry name" value="PROPROTEIN CONVERTASE SUBTILISIN/KEXIN-RELATED"/>
    <property type="match status" value="1"/>
</dbReference>
<evidence type="ECO:0000256" key="4">
    <source>
        <dbReference type="PROSITE-ProRule" id="PRU01240"/>
    </source>
</evidence>
<gene>
    <name evidence="6" type="ORF">HHX25_12020</name>
</gene>
<feature type="domain" description="Peptidase S8/S53" evidence="5">
    <location>
        <begin position="226"/>
        <end position="504"/>
    </location>
</feature>
<protein>
    <submittedName>
        <fullName evidence="6">S8 family serine peptidase</fullName>
    </submittedName>
</protein>
<evidence type="ECO:0000259" key="5">
    <source>
        <dbReference type="Pfam" id="PF00082"/>
    </source>
</evidence>
<keyword evidence="1 4" id="KW-0645">Protease</keyword>